<evidence type="ECO:0000259" key="2">
    <source>
        <dbReference type="Pfam" id="PF05641"/>
    </source>
</evidence>
<dbReference type="Pfam" id="PF18359">
    <property type="entry name" value="Tudor_5"/>
    <property type="match status" value="1"/>
</dbReference>
<dbReference type="Pfam" id="PF05641">
    <property type="entry name" value="Agenet"/>
    <property type="match status" value="1"/>
</dbReference>
<feature type="signal peptide" evidence="1">
    <location>
        <begin position="1"/>
        <end position="23"/>
    </location>
</feature>
<proteinExistence type="predicted"/>
<reference evidence="4" key="1">
    <citation type="submission" date="2020-12" db="EMBL/GenBank/DDBJ databases">
        <title>Devosia sp. MSA67 isolated from Mo River.</title>
        <authorList>
            <person name="Ma F."/>
            <person name="Zi Z."/>
        </authorList>
    </citation>
    <scope>NUCLEOTIDE SEQUENCE</scope>
    <source>
        <strain evidence="4">MSA67</strain>
    </source>
</reference>
<feature type="chain" id="PRO_5037898073" description="Agenet-like domain-containing protein" evidence="1">
    <location>
        <begin position="24"/>
        <end position="124"/>
    </location>
</feature>
<dbReference type="CDD" id="cd04508">
    <property type="entry name" value="Tudor_SF"/>
    <property type="match status" value="2"/>
</dbReference>
<gene>
    <name evidence="4" type="ORF">JEQ47_03500</name>
</gene>
<feature type="domain" description="Histone methyltransferase Tudor" evidence="3">
    <location>
        <begin position="27"/>
        <end position="67"/>
    </location>
</feature>
<protein>
    <recommendedName>
        <fullName evidence="6">Agenet-like domain-containing protein</fullName>
    </recommendedName>
</protein>
<accession>A0A934IWV4</accession>
<dbReference type="Gene3D" id="2.30.30.140">
    <property type="match status" value="2"/>
</dbReference>
<comment type="caution">
    <text evidence="4">The sequence shown here is derived from an EMBL/GenBank/DDBJ whole genome shotgun (WGS) entry which is preliminary data.</text>
</comment>
<dbReference type="AlphaFoldDB" id="A0A934IWV4"/>
<dbReference type="SUPFAM" id="SSF63748">
    <property type="entry name" value="Tudor/PWWP/MBT"/>
    <property type="match status" value="1"/>
</dbReference>
<sequence>MRPFLLATTALLLLGFATGSALAQSAGDRVLANYQNTGYWFAGVIAEAAGKNYTIHYDDGDVETVSSRAIRPYNWAAGTRVDCNWKGAGTWYPGTIAAANGKRLNIDYDDGDRETTQTAMCRSR</sequence>
<evidence type="ECO:0000259" key="3">
    <source>
        <dbReference type="Pfam" id="PF18359"/>
    </source>
</evidence>
<keyword evidence="5" id="KW-1185">Reference proteome</keyword>
<dbReference type="RefSeq" id="WP_198874999.1">
    <property type="nucleotide sequence ID" value="NZ_JAEKMH010000001.1"/>
</dbReference>
<dbReference type="InterPro" id="IPR008395">
    <property type="entry name" value="Agenet-like_dom"/>
</dbReference>
<organism evidence="4 5">
    <name type="scientific">Devosia sediminis</name>
    <dbReference type="NCBI Taxonomy" id="2798801"/>
    <lineage>
        <taxon>Bacteria</taxon>
        <taxon>Pseudomonadati</taxon>
        <taxon>Pseudomonadota</taxon>
        <taxon>Alphaproteobacteria</taxon>
        <taxon>Hyphomicrobiales</taxon>
        <taxon>Devosiaceae</taxon>
        <taxon>Devosia</taxon>
    </lineage>
</organism>
<evidence type="ECO:0000313" key="5">
    <source>
        <dbReference type="Proteomes" id="UP000602124"/>
    </source>
</evidence>
<keyword evidence="1" id="KW-0732">Signal</keyword>
<dbReference type="InterPro" id="IPR041291">
    <property type="entry name" value="TUDOR_5"/>
</dbReference>
<evidence type="ECO:0000313" key="4">
    <source>
        <dbReference type="EMBL" id="MBJ3783777.1"/>
    </source>
</evidence>
<evidence type="ECO:0000256" key="1">
    <source>
        <dbReference type="SAM" id="SignalP"/>
    </source>
</evidence>
<evidence type="ECO:0008006" key="6">
    <source>
        <dbReference type="Google" id="ProtNLM"/>
    </source>
</evidence>
<dbReference type="Proteomes" id="UP000602124">
    <property type="component" value="Unassembled WGS sequence"/>
</dbReference>
<feature type="domain" description="Agenet-like" evidence="2">
    <location>
        <begin position="83"/>
        <end position="116"/>
    </location>
</feature>
<dbReference type="EMBL" id="JAEKMH010000001">
    <property type="protein sequence ID" value="MBJ3783777.1"/>
    <property type="molecule type" value="Genomic_DNA"/>
</dbReference>
<name>A0A934IWV4_9HYPH</name>